<evidence type="ECO:0000313" key="1">
    <source>
        <dbReference type="EMBL" id="KAK2556211.1"/>
    </source>
</evidence>
<comment type="caution">
    <text evidence="1">The sequence shown here is derived from an EMBL/GenBank/DDBJ whole genome shotgun (WGS) entry which is preliminary data.</text>
</comment>
<organism evidence="1 2">
    <name type="scientific">Acropora cervicornis</name>
    <name type="common">Staghorn coral</name>
    <dbReference type="NCBI Taxonomy" id="6130"/>
    <lineage>
        <taxon>Eukaryota</taxon>
        <taxon>Metazoa</taxon>
        <taxon>Cnidaria</taxon>
        <taxon>Anthozoa</taxon>
        <taxon>Hexacorallia</taxon>
        <taxon>Scleractinia</taxon>
        <taxon>Astrocoeniina</taxon>
        <taxon>Acroporidae</taxon>
        <taxon>Acropora</taxon>
    </lineage>
</organism>
<gene>
    <name evidence="1" type="ORF">P5673_021820</name>
</gene>
<sequence>MFCANCGFTVLHEGNFCVQCGEGEFLSAYKCTQWTFNYFFPGKFSNHVHGGTGVGIGHSESSSDSEADGAELEASFDEEEVLKYYLNRSFNYQEILTFLSERHQHSLSYNTLLRRLKKYGLRR</sequence>
<protein>
    <submittedName>
        <fullName evidence="1">Uncharacterized protein</fullName>
    </submittedName>
</protein>
<proteinExistence type="predicted"/>
<evidence type="ECO:0000313" key="2">
    <source>
        <dbReference type="Proteomes" id="UP001249851"/>
    </source>
</evidence>
<reference evidence="1" key="2">
    <citation type="journal article" date="2023" name="Science">
        <title>Genomic signatures of disease resistance in endangered staghorn corals.</title>
        <authorList>
            <person name="Vollmer S.V."/>
            <person name="Selwyn J.D."/>
            <person name="Despard B.A."/>
            <person name="Roesel C.L."/>
        </authorList>
    </citation>
    <scope>NUCLEOTIDE SEQUENCE</scope>
    <source>
        <strain evidence="1">K2</strain>
    </source>
</reference>
<dbReference type="AlphaFoldDB" id="A0AAD9Q7L4"/>
<dbReference type="EMBL" id="JARQWQ010000057">
    <property type="protein sequence ID" value="KAK2556211.1"/>
    <property type="molecule type" value="Genomic_DNA"/>
</dbReference>
<reference evidence="1" key="1">
    <citation type="journal article" date="2023" name="G3 (Bethesda)">
        <title>Whole genome assembly and annotation of the endangered Caribbean coral Acropora cervicornis.</title>
        <authorList>
            <person name="Selwyn J.D."/>
            <person name="Vollmer S.V."/>
        </authorList>
    </citation>
    <scope>NUCLEOTIDE SEQUENCE</scope>
    <source>
        <strain evidence="1">K2</strain>
    </source>
</reference>
<keyword evidence="2" id="KW-1185">Reference proteome</keyword>
<name>A0AAD9Q7L4_ACRCE</name>
<dbReference type="Proteomes" id="UP001249851">
    <property type="component" value="Unassembled WGS sequence"/>
</dbReference>
<accession>A0AAD9Q7L4</accession>